<dbReference type="EMBL" id="CP001958">
    <property type="protein sequence ID" value="ADG99189.1"/>
    <property type="molecule type" value="Genomic_DNA"/>
</dbReference>
<dbReference type="HOGENOM" id="CLU_084200_0_0_11"/>
<sequence length="219" mass="23009">MGVVYLVRHGQASFGSADYDQLSELGVRQSHVVGDELRRRGAGSGEAWCGTFARQRGTAQAAGFSPQHDIRWDEYDVHDVLAGHGIAADGTGADPRSFQRGLDSALARWVEAGASSPCQESWAAFAARTRSALGELVASLGQGEDAVVFTSGGVIGALAALALSGGAEPDWGRVFLPLHRVVCNTGITKLIVGRSGVSMVSFNEHAHLEGESSGLLTYR</sequence>
<accession>D6ZD02</accession>
<dbReference type="OrthoDB" id="280692at2"/>
<keyword evidence="2" id="KW-1185">Reference proteome</keyword>
<dbReference type="Proteomes" id="UP000002247">
    <property type="component" value="Chromosome"/>
</dbReference>
<name>D6ZD02_SEGRD</name>
<dbReference type="SMART" id="SM00855">
    <property type="entry name" value="PGAM"/>
    <property type="match status" value="1"/>
</dbReference>
<protein>
    <submittedName>
        <fullName evidence="1">Phosphoglycerate mutase</fullName>
    </submittedName>
</protein>
<evidence type="ECO:0000313" key="2">
    <source>
        <dbReference type="Proteomes" id="UP000002247"/>
    </source>
</evidence>
<dbReference type="InterPro" id="IPR013078">
    <property type="entry name" value="His_Pase_superF_clade-1"/>
</dbReference>
<reference evidence="1 2" key="1">
    <citation type="journal article" date="2010" name="Stand. Genomic Sci.">
        <title>Complete genome sequence of Segniliparus rotundus type strain (CDC 1076).</title>
        <authorList>
            <person name="Sikorski J."/>
            <person name="Lapidus A."/>
            <person name="Copeland A."/>
            <person name="Misra M."/>
            <person name="Glavina Del Rio T."/>
            <person name="Nolan M."/>
            <person name="Lucas S."/>
            <person name="Chen F."/>
            <person name="Tice H."/>
            <person name="Cheng J.F."/>
            <person name="Jando M."/>
            <person name="Schneider S."/>
            <person name="Bruce D."/>
            <person name="Goodwin L."/>
            <person name="Pitluck S."/>
            <person name="Liolios K."/>
            <person name="Mikhailova N."/>
            <person name="Pati A."/>
            <person name="Ivanova N."/>
            <person name="Mavromatis K."/>
            <person name="Chen A."/>
            <person name="Palaniappan K."/>
            <person name="Chertkov O."/>
            <person name="Land M."/>
            <person name="Hauser L."/>
            <person name="Chang Y.J."/>
            <person name="Jeffries C.D."/>
            <person name="Brettin T."/>
            <person name="Detter J.C."/>
            <person name="Han C."/>
            <person name="Rohde M."/>
            <person name="Goker M."/>
            <person name="Bristow J."/>
            <person name="Eisen J.A."/>
            <person name="Markowitz V."/>
            <person name="Hugenholtz P."/>
            <person name="Kyrpides N.C."/>
            <person name="Klenk H.P."/>
        </authorList>
    </citation>
    <scope>NUCLEOTIDE SEQUENCE [LARGE SCALE GENOMIC DNA]</scope>
    <source>
        <strain evidence="2">ATCC BAA-972 / CDC 1076 / CIP 108378 / DSM 44985 / JCM 13578</strain>
    </source>
</reference>
<dbReference type="SUPFAM" id="SSF53254">
    <property type="entry name" value="Phosphoglycerate mutase-like"/>
    <property type="match status" value="1"/>
</dbReference>
<dbReference type="Gene3D" id="3.40.50.1240">
    <property type="entry name" value="Phosphoglycerate mutase-like"/>
    <property type="match status" value="1"/>
</dbReference>
<dbReference type="Pfam" id="PF00300">
    <property type="entry name" value="His_Phos_1"/>
    <property type="match status" value="1"/>
</dbReference>
<dbReference type="KEGG" id="srt:Srot_2756"/>
<dbReference type="eggNOG" id="COG0406">
    <property type="taxonomic scope" value="Bacteria"/>
</dbReference>
<organism evidence="1 2">
    <name type="scientific">Segniliparus rotundus (strain ATCC BAA-972 / CDC 1076 / CIP 108378 / DSM 44985 / JCM 13578)</name>
    <dbReference type="NCBI Taxonomy" id="640132"/>
    <lineage>
        <taxon>Bacteria</taxon>
        <taxon>Bacillati</taxon>
        <taxon>Actinomycetota</taxon>
        <taxon>Actinomycetes</taxon>
        <taxon>Mycobacteriales</taxon>
        <taxon>Segniliparaceae</taxon>
        <taxon>Segniliparus</taxon>
    </lineage>
</organism>
<proteinExistence type="predicted"/>
<dbReference type="RefSeq" id="WP_013139638.1">
    <property type="nucleotide sequence ID" value="NC_014168.1"/>
</dbReference>
<dbReference type="InterPro" id="IPR029033">
    <property type="entry name" value="His_PPase_superfam"/>
</dbReference>
<gene>
    <name evidence="1" type="ordered locus">Srot_2756</name>
</gene>
<evidence type="ECO:0000313" key="1">
    <source>
        <dbReference type="EMBL" id="ADG99189.1"/>
    </source>
</evidence>
<dbReference type="STRING" id="640132.Srot_2756"/>
<dbReference type="AlphaFoldDB" id="D6ZD02"/>